<reference evidence="1" key="1">
    <citation type="journal article" date="2021" name="Sci. Adv.">
        <title>The American lobster genome reveals insights on longevity, neural, and immune adaptations.</title>
        <authorList>
            <person name="Polinski J.M."/>
            <person name="Zimin A.V."/>
            <person name="Clark K.F."/>
            <person name="Kohn A.B."/>
            <person name="Sadowski N."/>
            <person name="Timp W."/>
            <person name="Ptitsyn A."/>
            <person name="Khanna P."/>
            <person name="Romanova D.Y."/>
            <person name="Williams P."/>
            <person name="Greenwood S.J."/>
            <person name="Moroz L.L."/>
            <person name="Walt D.R."/>
            <person name="Bodnar A.G."/>
        </authorList>
    </citation>
    <scope>NUCLEOTIDE SEQUENCE</scope>
    <source>
        <strain evidence="1">GMGI-L3</strain>
    </source>
</reference>
<proteinExistence type="predicted"/>
<comment type="caution">
    <text evidence="1">The sequence shown here is derived from an EMBL/GenBank/DDBJ whole genome shotgun (WGS) entry which is preliminary data.</text>
</comment>
<keyword evidence="2" id="KW-1185">Reference proteome</keyword>
<organism evidence="1 2">
    <name type="scientific">Homarus americanus</name>
    <name type="common">American lobster</name>
    <dbReference type="NCBI Taxonomy" id="6706"/>
    <lineage>
        <taxon>Eukaryota</taxon>
        <taxon>Metazoa</taxon>
        <taxon>Ecdysozoa</taxon>
        <taxon>Arthropoda</taxon>
        <taxon>Crustacea</taxon>
        <taxon>Multicrustacea</taxon>
        <taxon>Malacostraca</taxon>
        <taxon>Eumalacostraca</taxon>
        <taxon>Eucarida</taxon>
        <taxon>Decapoda</taxon>
        <taxon>Pleocyemata</taxon>
        <taxon>Astacidea</taxon>
        <taxon>Nephropoidea</taxon>
        <taxon>Nephropidae</taxon>
        <taxon>Homarus</taxon>
    </lineage>
</organism>
<name>A0A8J5MRE5_HOMAM</name>
<accession>A0A8J5MRE5</accession>
<dbReference type="AlphaFoldDB" id="A0A8J5MRE5"/>
<evidence type="ECO:0000313" key="1">
    <source>
        <dbReference type="EMBL" id="KAG7160552.1"/>
    </source>
</evidence>
<evidence type="ECO:0000313" key="2">
    <source>
        <dbReference type="Proteomes" id="UP000747542"/>
    </source>
</evidence>
<dbReference type="Proteomes" id="UP000747542">
    <property type="component" value="Unassembled WGS sequence"/>
</dbReference>
<protein>
    <submittedName>
        <fullName evidence="1">Uncharacterized protein</fullName>
    </submittedName>
</protein>
<sequence length="96" mass="10312">MEPLVDALLVSSLNAGAECIQVYDGATGTQLKSYRGLPVARSTLCLVGLSALQNTGGEGMSELSNDHQSSINQLQAANTQLFKFALKHIIDEERDF</sequence>
<dbReference type="EMBL" id="JAHLQT010031306">
    <property type="protein sequence ID" value="KAG7160552.1"/>
    <property type="molecule type" value="Genomic_DNA"/>
</dbReference>
<gene>
    <name evidence="1" type="ORF">Hamer_G001839</name>
</gene>